<proteinExistence type="predicted"/>
<dbReference type="Proteomes" id="UP000784294">
    <property type="component" value="Unassembled WGS sequence"/>
</dbReference>
<dbReference type="AlphaFoldDB" id="A0A3S5CSI3"/>
<reference evidence="2" key="1">
    <citation type="submission" date="2018-11" db="EMBL/GenBank/DDBJ databases">
        <authorList>
            <consortium name="Pathogen Informatics"/>
        </authorList>
    </citation>
    <scope>NUCLEOTIDE SEQUENCE</scope>
</reference>
<feature type="region of interest" description="Disordered" evidence="1">
    <location>
        <begin position="29"/>
        <end position="91"/>
    </location>
</feature>
<evidence type="ECO:0000256" key="1">
    <source>
        <dbReference type="SAM" id="MobiDB-lite"/>
    </source>
</evidence>
<accession>A0A3S5CSI3</accession>
<gene>
    <name evidence="2" type="ORF">PXEA_LOCUS26393</name>
</gene>
<feature type="compositionally biased region" description="Basic and acidic residues" evidence="1">
    <location>
        <begin position="214"/>
        <end position="227"/>
    </location>
</feature>
<evidence type="ECO:0000313" key="3">
    <source>
        <dbReference type="Proteomes" id="UP000784294"/>
    </source>
</evidence>
<keyword evidence="3" id="KW-1185">Reference proteome</keyword>
<comment type="caution">
    <text evidence="2">The sequence shown here is derived from an EMBL/GenBank/DDBJ whole genome shotgun (WGS) entry which is preliminary data.</text>
</comment>
<dbReference type="EMBL" id="CAAALY010244934">
    <property type="protein sequence ID" value="VEL32953.1"/>
    <property type="molecule type" value="Genomic_DNA"/>
</dbReference>
<feature type="compositionally biased region" description="Basic residues" evidence="1">
    <location>
        <begin position="239"/>
        <end position="253"/>
    </location>
</feature>
<feature type="compositionally biased region" description="Basic and acidic residues" evidence="1">
    <location>
        <begin position="77"/>
        <end position="91"/>
    </location>
</feature>
<sequence length="264" mass="29730">MLTFRLSPPTEILASSSYELDSVSLNPLERSQIREPVGSIMAPDDRKPGSSQPQRNERRVRPFLGEYAKGKSSKRKYVPDGKEISNDSIEGEKGNLNALNLRSWDHKEKRQLGTARRESTNASGPKGLRNRSERIKLVGVDVWPLSRTSESLKLTSSASRKSFFLNHLTTSAIIRGVRREERLLRKAAASSETEMSARVIQGGSEANEIENMENQEKAEEERMESVKNRIIQTSAPSNSKKRPLQPNRKHRVCLIRIGQQNPGK</sequence>
<evidence type="ECO:0000313" key="2">
    <source>
        <dbReference type="EMBL" id="VEL32953.1"/>
    </source>
</evidence>
<name>A0A3S5CSI3_9PLAT</name>
<feature type="compositionally biased region" description="Basic and acidic residues" evidence="1">
    <location>
        <begin position="104"/>
        <end position="119"/>
    </location>
</feature>
<protein>
    <submittedName>
        <fullName evidence="2">Uncharacterized protein</fullName>
    </submittedName>
</protein>
<organism evidence="2 3">
    <name type="scientific">Protopolystoma xenopodis</name>
    <dbReference type="NCBI Taxonomy" id="117903"/>
    <lineage>
        <taxon>Eukaryota</taxon>
        <taxon>Metazoa</taxon>
        <taxon>Spiralia</taxon>
        <taxon>Lophotrochozoa</taxon>
        <taxon>Platyhelminthes</taxon>
        <taxon>Monogenea</taxon>
        <taxon>Polyopisthocotylea</taxon>
        <taxon>Polystomatidea</taxon>
        <taxon>Polystomatidae</taxon>
        <taxon>Protopolystoma</taxon>
    </lineage>
</organism>
<feature type="region of interest" description="Disordered" evidence="1">
    <location>
        <begin position="104"/>
        <end position="128"/>
    </location>
</feature>
<feature type="region of interest" description="Disordered" evidence="1">
    <location>
        <begin position="212"/>
        <end position="264"/>
    </location>
</feature>